<evidence type="ECO:0000313" key="1">
    <source>
        <dbReference type="EMBL" id="QEK78073.1"/>
    </source>
</evidence>
<dbReference type="OrthoDB" id="85161at2157"/>
<dbReference type="Proteomes" id="UP000324354">
    <property type="component" value="Chromosome"/>
</dbReference>
<sequence>MRTSKLAVKLLKSESGIVYYDPIYHGRTLKIIGIDNDPIEVMEYLLRQYKEEKKYSIIVFDTSGEFPTTMFEKVVRIEEGRPAGLDPLKMAKMGIINDPYSAVTIVQTIYELDRALTDKLYADFIAGKVNSIEEALKAKKEYSEVIAESYTDLDGILFSGDPIVIPDTALIDLSGLKSITLTGIAFLVLAVALENRRNIVFGLHDFAVLGFTPAGSAAVPLLTRPARRRVAIVGTKYALDFVLSTPGPTLVLYNDPEVQSMIYESQGVPSGFRSFVYKGEGAYIWRSPETVNVEFGKLLSQGEEGS</sequence>
<reference evidence="1 2" key="1">
    <citation type="submission" date="2017-08" db="EMBL/GenBank/DDBJ databases">
        <title>Resequencing and Reannotation of the genome of Pyrococcus furiosus type strain DSM3638.</title>
        <authorList>
            <person name="Reichelt R.M."/>
            <person name="Bunk B."/>
        </authorList>
    </citation>
    <scope>NUCLEOTIDE SEQUENCE [LARGE SCALE GENOMIC DNA]</scope>
    <source>
        <strain evidence="1 2">DSM 3638</strain>
    </source>
</reference>
<proteinExistence type="predicted"/>
<gene>
    <name evidence="1" type="ORF">PFDSM3638_01750</name>
</gene>
<dbReference type="GeneID" id="13302160"/>
<accession>A0A5C0XME4</accession>
<dbReference type="RefSeq" id="WP_011011495.1">
    <property type="nucleotide sequence ID" value="NC_003413.1"/>
</dbReference>
<dbReference type="AlphaFoldDB" id="A0A5C0XME4"/>
<evidence type="ECO:0000313" key="2">
    <source>
        <dbReference type="Proteomes" id="UP000324354"/>
    </source>
</evidence>
<name>A0A5C0XME4_PYRFU</name>
<organism evidence="1 2">
    <name type="scientific">Pyrococcus furiosus (strain ATCC 43587 / DSM 3638 / JCM 8422 / Vc1)</name>
    <dbReference type="NCBI Taxonomy" id="186497"/>
    <lineage>
        <taxon>Archaea</taxon>
        <taxon>Methanobacteriati</taxon>
        <taxon>Methanobacteriota</taxon>
        <taxon>Thermococci</taxon>
        <taxon>Thermococcales</taxon>
        <taxon>Thermococcaceae</taxon>
        <taxon>Pyrococcus</taxon>
    </lineage>
</organism>
<protein>
    <submittedName>
        <fullName evidence="1">Uncharacterized protein</fullName>
    </submittedName>
</protein>
<dbReference type="GeneID" id="41712153"/>
<dbReference type="EMBL" id="CP023154">
    <property type="protein sequence ID" value="QEK78073.1"/>
    <property type="molecule type" value="Genomic_DNA"/>
</dbReference>